<protein>
    <recommendedName>
        <fullName evidence="3">TonB-dependent receptor-like beta-barrel domain-containing protein</fullName>
    </recommendedName>
</protein>
<sequence>MVLSGHQRLGDTVELSLDLLYNIRRSFSQFPLSAAGATPFRHAEQPAESDSAAIAPALRWSPGAWRFELAGSAGRDRVHYATNQFTGTQLTSRTFGCYCNDAQLVDDGS</sequence>
<evidence type="ECO:0000313" key="2">
    <source>
        <dbReference type="Proteomes" id="UP000074410"/>
    </source>
</evidence>
<comment type="caution">
    <text evidence="1">The sequence shown here is derived from an EMBL/GenBank/DDBJ whole genome shotgun (WGS) entry which is preliminary data.</text>
</comment>
<dbReference type="AlphaFoldDB" id="A0A147J7R8"/>
<dbReference type="Proteomes" id="UP000074410">
    <property type="component" value="Unassembled WGS sequence"/>
</dbReference>
<name>A0A147J7R8_9SPHN</name>
<reference evidence="1 2" key="1">
    <citation type="journal article" date="2016" name="Front. Microbiol.">
        <title>Genomic Resource of Rice Seed Associated Bacteria.</title>
        <authorList>
            <person name="Midha S."/>
            <person name="Bansal K."/>
            <person name="Sharma S."/>
            <person name="Kumar N."/>
            <person name="Patil P.P."/>
            <person name="Chaudhry V."/>
            <person name="Patil P.B."/>
        </authorList>
    </citation>
    <scope>NUCLEOTIDE SEQUENCE [LARGE SCALE GENOMIC DNA]</scope>
    <source>
        <strain evidence="1 2">NS258</strain>
    </source>
</reference>
<gene>
    <name evidence="1" type="ORF">NS258_11010</name>
</gene>
<accession>A0A147J7R8</accession>
<evidence type="ECO:0000313" key="1">
    <source>
        <dbReference type="EMBL" id="KTW11950.1"/>
    </source>
</evidence>
<proteinExistence type="predicted"/>
<dbReference type="EMBL" id="LDTC01000076">
    <property type="protein sequence ID" value="KTW11950.1"/>
    <property type="molecule type" value="Genomic_DNA"/>
</dbReference>
<dbReference type="PATRIC" id="fig|33051.5.peg.3332"/>
<organism evidence="1 2">
    <name type="scientific">Sphingomonas sanguinis</name>
    <dbReference type="NCBI Taxonomy" id="33051"/>
    <lineage>
        <taxon>Bacteria</taxon>
        <taxon>Pseudomonadati</taxon>
        <taxon>Pseudomonadota</taxon>
        <taxon>Alphaproteobacteria</taxon>
        <taxon>Sphingomonadales</taxon>
        <taxon>Sphingomonadaceae</taxon>
        <taxon>Sphingomonas</taxon>
    </lineage>
</organism>
<evidence type="ECO:0008006" key="3">
    <source>
        <dbReference type="Google" id="ProtNLM"/>
    </source>
</evidence>